<dbReference type="InterPro" id="IPR000687">
    <property type="entry name" value="RIO_kinase"/>
</dbReference>
<dbReference type="EMBL" id="WHWC01000005">
    <property type="protein sequence ID" value="KAG8382086.1"/>
    <property type="molecule type" value="Genomic_DNA"/>
</dbReference>
<evidence type="ECO:0000256" key="9">
    <source>
        <dbReference type="ARBA" id="ARBA00022679"/>
    </source>
</evidence>
<protein>
    <recommendedName>
        <fullName evidence="5 18">Serine/threonine-protein kinase RIO1</fullName>
        <ecNumber evidence="4 18">2.7.11.1</ecNumber>
    </recommendedName>
</protein>
<dbReference type="EC" id="2.7.11.1" evidence="4 18"/>
<dbReference type="GO" id="GO:0004674">
    <property type="term" value="F:protein serine/threonine kinase activity"/>
    <property type="evidence" value="ECO:0007669"/>
    <property type="project" value="UniProtKB-KW"/>
</dbReference>
<feature type="binding site" evidence="20">
    <location>
        <position position="291"/>
    </location>
    <ligand>
        <name>Mg(2+)</name>
        <dbReference type="ChEBI" id="CHEBI:18420"/>
    </ligand>
</feature>
<dbReference type="Pfam" id="PF01163">
    <property type="entry name" value="RIO1"/>
    <property type="match status" value="2"/>
</dbReference>
<evidence type="ECO:0000256" key="8">
    <source>
        <dbReference type="ARBA" id="ARBA00022527"/>
    </source>
</evidence>
<evidence type="ECO:0000256" key="15">
    <source>
        <dbReference type="ARBA" id="ARBA00022842"/>
    </source>
</evidence>
<feature type="compositionally biased region" description="Acidic residues" evidence="21">
    <location>
        <begin position="462"/>
        <end position="472"/>
    </location>
</feature>
<evidence type="ECO:0000256" key="18">
    <source>
        <dbReference type="PIRNR" id="PIRNR038147"/>
    </source>
</evidence>
<dbReference type="InterPro" id="IPR018934">
    <property type="entry name" value="RIO_dom"/>
</dbReference>
<evidence type="ECO:0000256" key="13">
    <source>
        <dbReference type="ARBA" id="ARBA00022801"/>
    </source>
</evidence>
<dbReference type="AlphaFoldDB" id="A0AAV6XGG7"/>
<keyword evidence="10" id="KW-0479">Metal-binding</keyword>
<feature type="compositionally biased region" description="Basic and acidic residues" evidence="21">
    <location>
        <begin position="482"/>
        <end position="491"/>
    </location>
</feature>
<dbReference type="InterPro" id="IPR017407">
    <property type="entry name" value="Ser/Thr_kinase_Rio1"/>
</dbReference>
<evidence type="ECO:0000256" key="1">
    <source>
        <dbReference type="ARBA" id="ARBA00001946"/>
    </source>
</evidence>
<feature type="domain" description="RIO kinase" evidence="22">
    <location>
        <begin position="129"/>
        <end position="337"/>
    </location>
</feature>
<evidence type="ECO:0000256" key="4">
    <source>
        <dbReference type="ARBA" id="ARBA00012513"/>
    </source>
</evidence>
<keyword evidence="12 18" id="KW-0418">Kinase</keyword>
<dbReference type="FunFam" id="3.30.200.20:FF:000148">
    <property type="entry name" value="Serine/threonine-protein kinase RIO1"/>
    <property type="match status" value="1"/>
</dbReference>
<evidence type="ECO:0000256" key="10">
    <source>
        <dbReference type="ARBA" id="ARBA00022723"/>
    </source>
</evidence>
<dbReference type="Proteomes" id="UP000826271">
    <property type="component" value="Unassembled WGS sequence"/>
</dbReference>
<proteinExistence type="inferred from homology"/>
<comment type="cofactor">
    <cofactor evidence="1 20">
        <name>Mg(2+)</name>
        <dbReference type="ChEBI" id="CHEBI:18420"/>
    </cofactor>
</comment>
<keyword evidence="6" id="KW-0963">Cytoplasm</keyword>
<dbReference type="PIRSF" id="PIRSF038147">
    <property type="entry name" value="Ser/Thr_PK_RIO1"/>
    <property type="match status" value="1"/>
</dbReference>
<organism evidence="23 24">
    <name type="scientific">Buddleja alternifolia</name>
    <dbReference type="NCBI Taxonomy" id="168488"/>
    <lineage>
        <taxon>Eukaryota</taxon>
        <taxon>Viridiplantae</taxon>
        <taxon>Streptophyta</taxon>
        <taxon>Embryophyta</taxon>
        <taxon>Tracheophyta</taxon>
        <taxon>Spermatophyta</taxon>
        <taxon>Magnoliopsida</taxon>
        <taxon>eudicotyledons</taxon>
        <taxon>Gunneridae</taxon>
        <taxon>Pentapetalae</taxon>
        <taxon>asterids</taxon>
        <taxon>lamiids</taxon>
        <taxon>Lamiales</taxon>
        <taxon>Scrophulariaceae</taxon>
        <taxon>Buddlejeae</taxon>
        <taxon>Buddleja</taxon>
    </lineage>
</organism>
<dbReference type="Gene3D" id="3.30.200.20">
    <property type="entry name" value="Phosphorylase Kinase, domain 1"/>
    <property type="match status" value="1"/>
</dbReference>
<name>A0AAV6XGG7_9LAMI</name>
<evidence type="ECO:0000256" key="6">
    <source>
        <dbReference type="ARBA" id="ARBA00022490"/>
    </source>
</evidence>
<evidence type="ECO:0000256" key="11">
    <source>
        <dbReference type="ARBA" id="ARBA00022741"/>
    </source>
</evidence>
<keyword evidence="7" id="KW-0690">Ribosome biogenesis</keyword>
<evidence type="ECO:0000256" key="19">
    <source>
        <dbReference type="PIRSR" id="PIRSR038147-2"/>
    </source>
</evidence>
<evidence type="ECO:0000256" key="5">
    <source>
        <dbReference type="ARBA" id="ARBA00016038"/>
    </source>
</evidence>
<feature type="compositionally biased region" description="Basic and acidic residues" evidence="21">
    <location>
        <begin position="30"/>
        <end position="40"/>
    </location>
</feature>
<dbReference type="GO" id="GO:0046872">
    <property type="term" value="F:metal ion binding"/>
    <property type="evidence" value="ECO:0007669"/>
    <property type="project" value="UniProtKB-KW"/>
</dbReference>
<evidence type="ECO:0000313" key="24">
    <source>
        <dbReference type="Proteomes" id="UP000826271"/>
    </source>
</evidence>
<reference evidence="23" key="1">
    <citation type="submission" date="2019-10" db="EMBL/GenBank/DDBJ databases">
        <authorList>
            <person name="Zhang R."/>
            <person name="Pan Y."/>
            <person name="Wang J."/>
            <person name="Ma R."/>
            <person name="Yu S."/>
        </authorList>
    </citation>
    <scope>NUCLEOTIDE SEQUENCE</scope>
    <source>
        <strain evidence="23">LA-IB0</strain>
        <tissue evidence="23">Leaf</tissue>
    </source>
</reference>
<keyword evidence="13" id="KW-0378">Hydrolase</keyword>
<comment type="subcellular location">
    <subcellularLocation>
        <location evidence="2">Cytoplasm</location>
    </subcellularLocation>
</comment>
<evidence type="ECO:0000256" key="21">
    <source>
        <dbReference type="SAM" id="MobiDB-lite"/>
    </source>
</evidence>
<keyword evidence="24" id="KW-1185">Reference proteome</keyword>
<evidence type="ECO:0000256" key="12">
    <source>
        <dbReference type="ARBA" id="ARBA00022777"/>
    </source>
</evidence>
<feature type="compositionally biased region" description="Basic residues" evidence="21">
    <location>
        <begin position="492"/>
        <end position="527"/>
    </location>
</feature>
<keyword evidence="11 18" id="KW-0547">Nucleotide-binding</keyword>
<evidence type="ECO:0000256" key="17">
    <source>
        <dbReference type="ARBA" id="ARBA00048679"/>
    </source>
</evidence>
<feature type="binding site" evidence="19">
    <location>
        <position position="186"/>
    </location>
    <ligand>
        <name>ATP</name>
        <dbReference type="ChEBI" id="CHEBI:30616"/>
    </ligand>
</feature>
<evidence type="ECO:0000259" key="22">
    <source>
        <dbReference type="SMART" id="SM00090"/>
    </source>
</evidence>
<evidence type="ECO:0000313" key="23">
    <source>
        <dbReference type="EMBL" id="KAG8382086.1"/>
    </source>
</evidence>
<comment type="catalytic activity">
    <reaction evidence="17 18">
        <text>L-seryl-[protein] + ATP = O-phospho-L-seryl-[protein] + ADP + H(+)</text>
        <dbReference type="Rhea" id="RHEA:17989"/>
        <dbReference type="Rhea" id="RHEA-COMP:9863"/>
        <dbReference type="Rhea" id="RHEA-COMP:11604"/>
        <dbReference type="ChEBI" id="CHEBI:15378"/>
        <dbReference type="ChEBI" id="CHEBI:29999"/>
        <dbReference type="ChEBI" id="CHEBI:30616"/>
        <dbReference type="ChEBI" id="CHEBI:83421"/>
        <dbReference type="ChEBI" id="CHEBI:456216"/>
        <dbReference type="EC" id="2.7.11.1"/>
    </reaction>
</comment>
<sequence>MSSLLGEPTIEAHREKQGEEDFDSFSSESEVEKALDYLDSREDDEEEGVSFNLMMHTRRPNAHGGLHSLPTNRSLQPMSNKFQKLFYHFRAAPLEDWEGSCDIGMSNSVRTAIRGSIRDMAIGKTKRTDKADRATVEQALDPLTRLGLYKMLNQGVCDYINGCIATGKEANVYHATKSDGQELAIKVYKTSIREYRDRDRYVQGDYRFRYGYCKSNPRKMVTKWAEKEMRNLIRIKESGIRCPAHIHSRLNVLVMEFIGEGGQAAPRLKDAELSLNKLRESYVEGHLYIIDVSQSVDPDHEHADDFLEKDCENVSAFFKKHGVAVMTIPELFEFIVDPTIDDDSIDSYLEEVQQKILARGGVLSAEEEIADLAFVQSFIPNTLDHVKHAEEDVQHIISGKDTKDMYYQTITGLKQALSMANSSQSKNGQLQANGKPLNEDSTQMTNSLGSPDGESETGLNESNDDEDKDSEEGSFFGSDKQTPGERKAVRKENKKKVKKEKREARKSKVPKVVKKKKKKLAKAKKYR</sequence>
<feature type="compositionally biased region" description="Basic and acidic residues" evidence="21">
    <location>
        <begin position="10"/>
        <end position="19"/>
    </location>
</feature>
<comment type="similarity">
    <text evidence="3 18">Belongs to the protein kinase superfamily. RIO-type Ser/Thr kinase family.</text>
</comment>
<keyword evidence="9 18" id="KW-0808">Transferase</keyword>
<feature type="region of interest" description="Disordered" evidence="21">
    <location>
        <begin position="421"/>
        <end position="527"/>
    </location>
</feature>
<evidence type="ECO:0000256" key="16">
    <source>
        <dbReference type="ARBA" id="ARBA00047899"/>
    </source>
</evidence>
<dbReference type="GO" id="GO:0042254">
    <property type="term" value="P:ribosome biogenesis"/>
    <property type="evidence" value="ECO:0007669"/>
    <property type="project" value="UniProtKB-KW"/>
</dbReference>
<feature type="compositionally biased region" description="Polar residues" evidence="21">
    <location>
        <begin position="421"/>
        <end position="432"/>
    </location>
</feature>
<evidence type="ECO:0000256" key="14">
    <source>
        <dbReference type="ARBA" id="ARBA00022840"/>
    </source>
</evidence>
<comment type="caution">
    <text evidence="23">The sequence shown here is derived from an EMBL/GenBank/DDBJ whole genome shotgun (WGS) entry which is preliminary data.</text>
</comment>
<evidence type="ECO:0000256" key="2">
    <source>
        <dbReference type="ARBA" id="ARBA00004496"/>
    </source>
</evidence>
<feature type="region of interest" description="Disordered" evidence="21">
    <location>
        <begin position="1"/>
        <end position="47"/>
    </location>
</feature>
<evidence type="ECO:0000256" key="3">
    <source>
        <dbReference type="ARBA" id="ARBA00009196"/>
    </source>
</evidence>
<dbReference type="GO" id="GO:0005737">
    <property type="term" value="C:cytoplasm"/>
    <property type="evidence" value="ECO:0007669"/>
    <property type="project" value="UniProtKB-SubCell"/>
</dbReference>
<gene>
    <name evidence="23" type="ORF">BUALT_Bualt05G0039900</name>
</gene>
<keyword evidence="15" id="KW-0460">Magnesium</keyword>
<evidence type="ECO:0000256" key="20">
    <source>
        <dbReference type="PIRSR" id="PIRSR038147-3"/>
    </source>
</evidence>
<feature type="compositionally biased region" description="Polar residues" evidence="21">
    <location>
        <begin position="439"/>
        <end position="449"/>
    </location>
</feature>
<dbReference type="SUPFAM" id="SSF56112">
    <property type="entry name" value="Protein kinase-like (PK-like)"/>
    <property type="match status" value="1"/>
</dbReference>
<dbReference type="Gene3D" id="1.10.510.10">
    <property type="entry name" value="Transferase(Phosphotransferase) domain 1"/>
    <property type="match status" value="1"/>
</dbReference>
<dbReference type="InterPro" id="IPR051272">
    <property type="entry name" value="RIO-type_Ser/Thr_kinase"/>
</dbReference>
<accession>A0AAV6XGG7</accession>
<dbReference type="InterPro" id="IPR011009">
    <property type="entry name" value="Kinase-like_dom_sf"/>
</dbReference>
<dbReference type="GO" id="GO:0005524">
    <property type="term" value="F:ATP binding"/>
    <property type="evidence" value="ECO:0007669"/>
    <property type="project" value="UniProtKB-KW"/>
</dbReference>
<keyword evidence="14 18" id="KW-0067">ATP-binding</keyword>
<dbReference type="SMART" id="SM00090">
    <property type="entry name" value="RIO"/>
    <property type="match status" value="1"/>
</dbReference>
<dbReference type="PANTHER" id="PTHR45723">
    <property type="entry name" value="SERINE/THREONINE-PROTEIN KINASE RIO1"/>
    <property type="match status" value="1"/>
</dbReference>
<dbReference type="GO" id="GO:0016787">
    <property type="term" value="F:hydrolase activity"/>
    <property type="evidence" value="ECO:0007669"/>
    <property type="project" value="UniProtKB-KW"/>
</dbReference>
<evidence type="ECO:0000256" key="7">
    <source>
        <dbReference type="ARBA" id="ARBA00022517"/>
    </source>
</evidence>
<feature type="binding site" evidence="19">
    <location>
        <position position="258"/>
    </location>
    <ligand>
        <name>ATP</name>
        <dbReference type="ChEBI" id="CHEBI:30616"/>
    </ligand>
</feature>
<comment type="catalytic activity">
    <reaction evidence="16 18">
        <text>L-threonyl-[protein] + ATP = O-phospho-L-threonyl-[protein] + ADP + H(+)</text>
        <dbReference type="Rhea" id="RHEA:46608"/>
        <dbReference type="Rhea" id="RHEA-COMP:11060"/>
        <dbReference type="Rhea" id="RHEA-COMP:11605"/>
        <dbReference type="ChEBI" id="CHEBI:15378"/>
        <dbReference type="ChEBI" id="CHEBI:30013"/>
        <dbReference type="ChEBI" id="CHEBI:30616"/>
        <dbReference type="ChEBI" id="CHEBI:61977"/>
        <dbReference type="ChEBI" id="CHEBI:456216"/>
        <dbReference type="EC" id="2.7.11.1"/>
    </reaction>
</comment>
<keyword evidence="8 18" id="KW-0723">Serine/threonine-protein kinase</keyword>